<feature type="chain" id="PRO_5022238923" evidence="1">
    <location>
        <begin position="18"/>
        <end position="113"/>
    </location>
</feature>
<evidence type="ECO:0000313" key="2">
    <source>
        <dbReference type="EMBL" id="GEM78749.1"/>
    </source>
</evidence>
<gene>
    <name evidence="2" type="ORF">VSU01S_09940</name>
</gene>
<comment type="caution">
    <text evidence="2">The sequence shown here is derived from an EMBL/GenBank/DDBJ whole genome shotgun (WGS) entry which is preliminary data.</text>
</comment>
<dbReference type="EMBL" id="BJXK01000003">
    <property type="protein sequence ID" value="GEM78749.1"/>
    <property type="molecule type" value="Genomic_DNA"/>
</dbReference>
<organism evidence="2 3">
    <name type="scientific">Vibrio superstes NBRC 103154</name>
    <dbReference type="NCBI Taxonomy" id="1219062"/>
    <lineage>
        <taxon>Bacteria</taxon>
        <taxon>Pseudomonadati</taxon>
        <taxon>Pseudomonadota</taxon>
        <taxon>Gammaproteobacteria</taxon>
        <taxon>Vibrionales</taxon>
        <taxon>Vibrionaceae</taxon>
        <taxon>Vibrio</taxon>
    </lineage>
</organism>
<protein>
    <submittedName>
        <fullName evidence="2">Uncharacterized protein</fullName>
    </submittedName>
</protein>
<name>A0A511QN51_9VIBR</name>
<keyword evidence="3" id="KW-1185">Reference proteome</keyword>
<feature type="signal peptide" evidence="1">
    <location>
        <begin position="1"/>
        <end position="17"/>
    </location>
</feature>
<dbReference type="RefSeq" id="WP_119011169.1">
    <property type="nucleotide sequence ID" value="NZ_BJXK01000003.1"/>
</dbReference>
<accession>A0A511QN51</accession>
<proteinExistence type="predicted"/>
<evidence type="ECO:0000256" key="1">
    <source>
        <dbReference type="SAM" id="SignalP"/>
    </source>
</evidence>
<keyword evidence="1" id="KW-0732">Signal</keyword>
<evidence type="ECO:0000313" key="3">
    <source>
        <dbReference type="Proteomes" id="UP000321113"/>
    </source>
</evidence>
<sequence length="113" mass="12997">MGKYWFLYLVLSFGASANTIFVEGVGDVDLTIPARSAAMIKNCIIVLNDRGEKEKASYFAKSFGRRLGFFDTLSEKDKQFAYRSVLDTEEMLQQIDDNIRYKNCLHIYSMRNS</sequence>
<dbReference type="Proteomes" id="UP000321113">
    <property type="component" value="Unassembled WGS sequence"/>
</dbReference>
<dbReference type="AlphaFoldDB" id="A0A511QN51"/>
<reference evidence="2 3" key="1">
    <citation type="submission" date="2019-07" db="EMBL/GenBank/DDBJ databases">
        <title>Whole genome shotgun sequence of Vibrio superstes NBRC 103154.</title>
        <authorList>
            <person name="Hosoyama A."/>
            <person name="Uohara A."/>
            <person name="Ohji S."/>
            <person name="Ichikawa N."/>
        </authorList>
    </citation>
    <scope>NUCLEOTIDE SEQUENCE [LARGE SCALE GENOMIC DNA]</scope>
    <source>
        <strain evidence="2 3">NBRC 103154</strain>
    </source>
</reference>